<feature type="transmembrane region" description="Helical" evidence="7">
    <location>
        <begin position="163"/>
        <end position="185"/>
    </location>
</feature>
<dbReference type="KEGG" id="dvv:114325919"/>
<dbReference type="EnsemblMetazoa" id="XM_028274070.2">
    <property type="protein sequence ID" value="XP_028129871.1"/>
    <property type="gene ID" value="LOC114325919"/>
</dbReference>
<protein>
    <submittedName>
        <fullName evidence="11">Synaptic vesicle glycoprotein 2B-like isoform X1</fullName>
    </submittedName>
</protein>
<dbReference type="GO" id="GO:0016020">
    <property type="term" value="C:membrane"/>
    <property type="evidence" value="ECO:0007669"/>
    <property type="project" value="UniProtKB-SubCell"/>
</dbReference>
<evidence type="ECO:0000256" key="4">
    <source>
        <dbReference type="ARBA" id="ARBA00022692"/>
    </source>
</evidence>
<dbReference type="AlphaFoldDB" id="A0A6P7F3C3"/>
<evidence type="ECO:0000256" key="7">
    <source>
        <dbReference type="SAM" id="Phobius"/>
    </source>
</evidence>
<accession>A0A6P7F3C3</accession>
<keyword evidence="6 7" id="KW-0472">Membrane</keyword>
<dbReference type="GeneID" id="114325919"/>
<keyword evidence="10" id="KW-1185">Reference proteome</keyword>
<feature type="transmembrane region" description="Helical" evidence="7">
    <location>
        <begin position="131"/>
        <end position="151"/>
    </location>
</feature>
<comment type="similarity">
    <text evidence="2">Belongs to the major facilitator superfamily.</text>
</comment>
<reference evidence="9" key="2">
    <citation type="submission" date="2025-05" db="UniProtKB">
        <authorList>
            <consortium name="EnsemblMetazoa"/>
        </authorList>
    </citation>
    <scope>IDENTIFICATION</scope>
</reference>
<dbReference type="PANTHER" id="PTHR23511:SF36">
    <property type="entry name" value="EG:BACR7A4.13 PROTEIN-RELATED"/>
    <property type="match status" value="1"/>
</dbReference>
<evidence type="ECO:0000256" key="3">
    <source>
        <dbReference type="ARBA" id="ARBA00022448"/>
    </source>
</evidence>
<dbReference type="InterPro" id="IPR005828">
    <property type="entry name" value="MFS_sugar_transport-like"/>
</dbReference>
<evidence type="ECO:0000313" key="11">
    <source>
        <dbReference type="RefSeq" id="XP_028129871.1"/>
    </source>
</evidence>
<organism evidence="11">
    <name type="scientific">Diabrotica virgifera virgifera</name>
    <name type="common">western corn rootworm</name>
    <dbReference type="NCBI Taxonomy" id="50390"/>
    <lineage>
        <taxon>Eukaryota</taxon>
        <taxon>Metazoa</taxon>
        <taxon>Ecdysozoa</taxon>
        <taxon>Arthropoda</taxon>
        <taxon>Hexapoda</taxon>
        <taxon>Insecta</taxon>
        <taxon>Pterygota</taxon>
        <taxon>Neoptera</taxon>
        <taxon>Endopterygota</taxon>
        <taxon>Coleoptera</taxon>
        <taxon>Polyphaga</taxon>
        <taxon>Cucujiformia</taxon>
        <taxon>Chrysomeloidea</taxon>
        <taxon>Chrysomelidae</taxon>
        <taxon>Galerucinae</taxon>
        <taxon>Diabroticina</taxon>
        <taxon>Diabroticites</taxon>
        <taxon>Diabrotica</taxon>
    </lineage>
</organism>
<proteinExistence type="inferred from homology"/>
<evidence type="ECO:0000256" key="2">
    <source>
        <dbReference type="ARBA" id="ARBA00008335"/>
    </source>
</evidence>
<dbReference type="PROSITE" id="PS50850">
    <property type="entry name" value="MFS"/>
    <property type="match status" value="1"/>
</dbReference>
<feature type="transmembrane region" description="Helical" evidence="7">
    <location>
        <begin position="107"/>
        <end position="125"/>
    </location>
</feature>
<keyword evidence="5 7" id="KW-1133">Transmembrane helix</keyword>
<dbReference type="Pfam" id="PF00083">
    <property type="entry name" value="Sugar_tr"/>
    <property type="match status" value="1"/>
</dbReference>
<feature type="transmembrane region" description="Helical" evidence="7">
    <location>
        <begin position="450"/>
        <end position="473"/>
    </location>
</feature>
<dbReference type="RefSeq" id="XP_028129871.1">
    <property type="nucleotide sequence ID" value="XM_028274070.1"/>
</dbReference>
<feature type="transmembrane region" description="Helical" evidence="7">
    <location>
        <begin position="36"/>
        <end position="60"/>
    </location>
</feature>
<dbReference type="InterPro" id="IPR036259">
    <property type="entry name" value="MFS_trans_sf"/>
</dbReference>
<dbReference type="InterPro" id="IPR011701">
    <property type="entry name" value="MFS"/>
</dbReference>
<feature type="domain" description="Major facilitator superfamily (MFS) profile" evidence="8">
    <location>
        <begin position="38"/>
        <end position="507"/>
    </location>
</feature>
<feature type="transmembrane region" description="Helical" evidence="7">
    <location>
        <begin position="75"/>
        <end position="95"/>
    </location>
</feature>
<reference evidence="11" key="1">
    <citation type="submission" date="2025-04" db="UniProtKB">
        <authorList>
            <consortium name="RefSeq"/>
        </authorList>
    </citation>
    <scope>IDENTIFICATION</scope>
    <source>
        <tissue evidence="11">Whole insect</tissue>
    </source>
</reference>
<evidence type="ECO:0000256" key="6">
    <source>
        <dbReference type="ARBA" id="ARBA00023136"/>
    </source>
</evidence>
<feature type="transmembrane region" description="Helical" evidence="7">
    <location>
        <begin position="395"/>
        <end position="413"/>
    </location>
</feature>
<evidence type="ECO:0000313" key="9">
    <source>
        <dbReference type="EnsemblMetazoa" id="XP_028129871.1"/>
    </source>
</evidence>
<dbReference type="FunFam" id="1.20.1250.20:FF:000232">
    <property type="entry name" value="Organic cation/carnitine transporter 7"/>
    <property type="match status" value="1"/>
</dbReference>
<feature type="transmembrane region" description="Helical" evidence="7">
    <location>
        <begin position="485"/>
        <end position="502"/>
    </location>
</feature>
<dbReference type="InParanoid" id="A0A6P7F3C3"/>
<keyword evidence="3" id="KW-0813">Transport</keyword>
<evidence type="ECO:0000256" key="1">
    <source>
        <dbReference type="ARBA" id="ARBA00004141"/>
    </source>
</evidence>
<keyword evidence="4 7" id="KW-0812">Transmembrane</keyword>
<dbReference type="Gene3D" id="1.20.1250.20">
    <property type="entry name" value="MFS general substrate transporter like domains"/>
    <property type="match status" value="1"/>
</dbReference>
<evidence type="ECO:0000259" key="8">
    <source>
        <dbReference type="PROSITE" id="PS50850"/>
    </source>
</evidence>
<name>A0A6P7F3C3_DIAVI</name>
<sequence length="511" mass="56290">MEFCMHYEPKPSVKSIHGPTTFEEAIEKTSFGKFNILLIIATICGIFAPIFETTTMSYIFAPAQCDLNLSLQDKGYLNCIAFAGMISTSFVWGFLLDTFGRRKFMIYGYFLDAIVVFLSSCSQSIEMLMLSKFLGGVIINGPFAAMTTYLGEFHSAQYRSKIQLVKGALVSVGQLVLPLLAWGIVPLPVDWSLFNGLIHFHSWNLYLFVCGLFPLASAVIFCFLPESPKFLMTIGENEKAMKVLQKVYSINTGKRPETYPVKELLQETDESHKNRSIKYAMTEEFSNLFPLFKAPYFSKFALLCTVQFMVVQSMNVLRLWSPQLFQAIEDYKVDNNGTTADLCSMMDTLKPKIASSCTTNVGNPGVYINSIIVSTSAIAGYFVTISVINLLGKKPVIVSYALTSGICSMALYFSQSVEVTTFLIAVFIALGNIVSNVLQSVVVDHFPTNLRAFTVSLVMGFARIGALTGNIGFPFLVSLGCAPPFFVVGGIMAVGSLCSILLPKTDNKALI</sequence>
<gene>
    <name evidence="11" type="primary">LOC114325919</name>
</gene>
<dbReference type="PANTHER" id="PTHR23511">
    <property type="entry name" value="SYNAPTIC VESICLE GLYCOPROTEIN 2"/>
    <property type="match status" value="1"/>
</dbReference>
<feature type="transmembrane region" description="Helical" evidence="7">
    <location>
        <begin position="419"/>
        <end position="438"/>
    </location>
</feature>
<dbReference type="SUPFAM" id="SSF103473">
    <property type="entry name" value="MFS general substrate transporter"/>
    <property type="match status" value="1"/>
</dbReference>
<dbReference type="Pfam" id="PF07690">
    <property type="entry name" value="MFS_1"/>
    <property type="match status" value="1"/>
</dbReference>
<dbReference type="GO" id="GO:0022857">
    <property type="term" value="F:transmembrane transporter activity"/>
    <property type="evidence" value="ECO:0007669"/>
    <property type="project" value="InterPro"/>
</dbReference>
<dbReference type="InterPro" id="IPR020846">
    <property type="entry name" value="MFS_dom"/>
</dbReference>
<dbReference type="OrthoDB" id="3936150at2759"/>
<dbReference type="Proteomes" id="UP001652700">
    <property type="component" value="Unplaced"/>
</dbReference>
<evidence type="ECO:0000313" key="10">
    <source>
        <dbReference type="Proteomes" id="UP001652700"/>
    </source>
</evidence>
<comment type="subcellular location">
    <subcellularLocation>
        <location evidence="1">Membrane</location>
        <topology evidence="1">Multi-pass membrane protein</topology>
    </subcellularLocation>
</comment>
<feature type="transmembrane region" description="Helical" evidence="7">
    <location>
        <begin position="366"/>
        <end position="388"/>
    </location>
</feature>
<evidence type="ECO:0000256" key="5">
    <source>
        <dbReference type="ARBA" id="ARBA00022989"/>
    </source>
</evidence>
<feature type="transmembrane region" description="Helical" evidence="7">
    <location>
        <begin position="205"/>
        <end position="224"/>
    </location>
</feature>